<name>A0AAV1YE52_LUPLU</name>
<dbReference type="GO" id="GO:0033615">
    <property type="term" value="P:mitochondrial proton-transporting ATP synthase complex assembly"/>
    <property type="evidence" value="ECO:0007669"/>
    <property type="project" value="TreeGrafter"/>
</dbReference>
<evidence type="ECO:0000313" key="2">
    <source>
        <dbReference type="Proteomes" id="UP001497480"/>
    </source>
</evidence>
<evidence type="ECO:0008006" key="3">
    <source>
        <dbReference type="Google" id="ProtNLM"/>
    </source>
</evidence>
<evidence type="ECO:0000313" key="1">
    <source>
        <dbReference type="EMBL" id="CAL0332317.1"/>
    </source>
</evidence>
<dbReference type="PANTHER" id="PTHR28106:SF1">
    <property type="entry name" value="MITOCHONDRIAL ATPASE COMPLEX SUBUNIT ATP10"/>
    <property type="match status" value="1"/>
</dbReference>
<protein>
    <recommendedName>
        <fullName evidence="3">AT1G08220-like protein</fullName>
    </recommendedName>
</protein>
<dbReference type="PANTHER" id="PTHR28106">
    <property type="entry name" value="MITOCHONDRIAL ATPASE COMPLEX SUBUNIT ATP10"/>
    <property type="match status" value="1"/>
</dbReference>
<comment type="caution">
    <text evidence="1">The sequence shown here is derived from an EMBL/GenBank/DDBJ whole genome shotgun (WGS) entry which is preliminary data.</text>
</comment>
<reference evidence="1 2" key="1">
    <citation type="submission" date="2024-03" db="EMBL/GenBank/DDBJ databases">
        <authorList>
            <person name="Martinez-Hernandez J."/>
        </authorList>
    </citation>
    <scope>NUCLEOTIDE SEQUENCE [LARGE SCALE GENOMIC DNA]</scope>
</reference>
<dbReference type="InterPro" id="IPR007849">
    <property type="entry name" value="ATP10"/>
</dbReference>
<dbReference type="Proteomes" id="UP001497480">
    <property type="component" value="Unassembled WGS sequence"/>
</dbReference>
<dbReference type="EMBL" id="CAXHTB010000024">
    <property type="protein sequence ID" value="CAL0332317.1"/>
    <property type="molecule type" value="Genomic_DNA"/>
</dbReference>
<accession>A0AAV1YE52</accession>
<organism evidence="1 2">
    <name type="scientific">Lupinus luteus</name>
    <name type="common">European yellow lupine</name>
    <dbReference type="NCBI Taxonomy" id="3873"/>
    <lineage>
        <taxon>Eukaryota</taxon>
        <taxon>Viridiplantae</taxon>
        <taxon>Streptophyta</taxon>
        <taxon>Embryophyta</taxon>
        <taxon>Tracheophyta</taxon>
        <taxon>Spermatophyta</taxon>
        <taxon>Magnoliopsida</taxon>
        <taxon>eudicotyledons</taxon>
        <taxon>Gunneridae</taxon>
        <taxon>Pentapetalae</taxon>
        <taxon>rosids</taxon>
        <taxon>fabids</taxon>
        <taxon>Fabales</taxon>
        <taxon>Fabaceae</taxon>
        <taxon>Papilionoideae</taxon>
        <taxon>50 kb inversion clade</taxon>
        <taxon>genistoids sensu lato</taxon>
        <taxon>core genistoids</taxon>
        <taxon>Genisteae</taxon>
        <taxon>Lupinus</taxon>
    </lineage>
</organism>
<dbReference type="GO" id="GO:0005743">
    <property type="term" value="C:mitochondrial inner membrane"/>
    <property type="evidence" value="ECO:0007669"/>
    <property type="project" value="TreeGrafter"/>
</dbReference>
<dbReference type="AlphaFoldDB" id="A0AAV1YE52"/>
<dbReference type="Pfam" id="PF05176">
    <property type="entry name" value="ATP-synt_10"/>
    <property type="match status" value="1"/>
</dbReference>
<gene>
    <name evidence="1" type="ORF">LLUT_LOCUS33377</name>
</gene>
<sequence>MLRLKRLTPKYSYLRDSIVPITHHQNPNYPLSSHHLSRFTSKRFLDIYQFANKAAIKKERARIHDEMNRGLVTEMAELKQHGGKIAEANKVLIPAISATKFPDMEVNFSNGKTMKLPIRISDVVDADKSSVPKASLVCLSFRANSQEMINSWSVPFVEAFSKSEGVHLYQAAPDLCQTFYKSQARPSQYFFGVTKGVPLTLWVSLIDSWLLSRFPLKSFLLWTMKKNKHDESKDTLQRQMVYSFGDHYYFRKELRILNTLTGYIFLLDNFGRVRWQGFGLATKDEVSSLISCTSLLMNE</sequence>
<keyword evidence="2" id="KW-1185">Reference proteome</keyword>
<proteinExistence type="predicted"/>